<keyword evidence="3" id="KW-0378">Hydrolase</keyword>
<dbReference type="InterPro" id="IPR036691">
    <property type="entry name" value="Endo/exonu/phosph_ase_sf"/>
</dbReference>
<feature type="binding site" evidence="6">
    <location>
        <position position="229"/>
    </location>
    <ligand>
        <name>Mg(2+)</name>
        <dbReference type="ChEBI" id="CHEBI:18420"/>
        <label>1</label>
    </ligand>
</feature>
<dbReference type="Pfam" id="PF03372">
    <property type="entry name" value="Exo_endo_phos"/>
    <property type="match status" value="1"/>
</dbReference>
<evidence type="ECO:0000256" key="2">
    <source>
        <dbReference type="ARBA" id="ARBA00022723"/>
    </source>
</evidence>
<dbReference type="OrthoDB" id="416119at2759"/>
<dbReference type="GO" id="GO:0046872">
    <property type="term" value="F:metal ion binding"/>
    <property type="evidence" value="ECO:0007669"/>
    <property type="project" value="UniProtKB-KW"/>
</dbReference>
<proteinExistence type="inferred from homology"/>
<reference evidence="11" key="1">
    <citation type="submission" date="2014-04" db="EMBL/GenBank/DDBJ databases">
        <title>Evolutionary Origins and Diversification of the Mycorrhizal Mutualists.</title>
        <authorList>
            <consortium name="DOE Joint Genome Institute"/>
            <consortium name="Mycorrhizal Genomics Consortium"/>
            <person name="Kohler A."/>
            <person name="Kuo A."/>
            <person name="Nagy L.G."/>
            <person name="Floudas D."/>
            <person name="Copeland A."/>
            <person name="Barry K.W."/>
            <person name="Cichocki N."/>
            <person name="Veneault-Fourrey C."/>
            <person name="LaButti K."/>
            <person name="Lindquist E.A."/>
            <person name="Lipzen A."/>
            <person name="Lundell T."/>
            <person name="Morin E."/>
            <person name="Murat C."/>
            <person name="Riley R."/>
            <person name="Ohm R."/>
            <person name="Sun H."/>
            <person name="Tunlid A."/>
            <person name="Henrissat B."/>
            <person name="Grigoriev I.V."/>
            <person name="Hibbett D.S."/>
            <person name="Martin F."/>
        </authorList>
    </citation>
    <scope>NUCLEOTIDE SEQUENCE [LARGE SCALE GENOMIC DNA]</scope>
    <source>
        <strain evidence="11">FD-334 SS-4</strain>
    </source>
</reference>
<comment type="similarity">
    <text evidence="1">Belongs to the DNA repair enzymes AP/ExoA family.</text>
</comment>
<keyword evidence="2 6" id="KW-0479">Metal-binding</keyword>
<keyword evidence="6" id="KW-0464">Manganese</keyword>
<dbReference type="EMBL" id="KN817524">
    <property type="protein sequence ID" value="KJA27412.1"/>
    <property type="molecule type" value="Genomic_DNA"/>
</dbReference>
<evidence type="ECO:0000256" key="5">
    <source>
        <dbReference type="PIRSR" id="PIRSR604808-1"/>
    </source>
</evidence>
<dbReference type="Gene3D" id="3.60.10.10">
    <property type="entry name" value="Endonuclease/exonuclease/phosphatase"/>
    <property type="match status" value="1"/>
</dbReference>
<evidence type="ECO:0000259" key="9">
    <source>
        <dbReference type="Pfam" id="PF03372"/>
    </source>
</evidence>
<dbReference type="GO" id="GO:0008081">
    <property type="term" value="F:phosphoric diester hydrolase activity"/>
    <property type="evidence" value="ECO:0007669"/>
    <property type="project" value="TreeGrafter"/>
</dbReference>
<feature type="binding site" evidence="6">
    <location>
        <position position="228"/>
    </location>
    <ligand>
        <name>Mg(2+)</name>
        <dbReference type="ChEBI" id="CHEBI:18420"/>
        <label>1</label>
    </ligand>
</feature>
<feature type="binding site" evidence="6">
    <location>
        <position position="31"/>
    </location>
    <ligand>
        <name>Mg(2+)</name>
        <dbReference type="ChEBI" id="CHEBI:18420"/>
        <label>1</label>
    </ligand>
</feature>
<gene>
    <name evidence="10" type="ORF">HYPSUDRAFT_74910</name>
</gene>
<evidence type="ECO:0000256" key="7">
    <source>
        <dbReference type="PIRSR" id="PIRSR604808-3"/>
    </source>
</evidence>
<feature type="domain" description="Endonuclease/exonuclease/phosphatase" evidence="9">
    <location>
        <begin position="15"/>
        <end position="210"/>
    </location>
</feature>
<name>A0A0D2LID0_HYPSF</name>
<evidence type="ECO:0000256" key="3">
    <source>
        <dbReference type="ARBA" id="ARBA00022801"/>
    </source>
</evidence>
<comment type="cofactor">
    <cofactor evidence="6">
        <name>Mg(2+)</name>
        <dbReference type="ChEBI" id="CHEBI:18420"/>
    </cofactor>
    <cofactor evidence="6">
        <name>Mn(2+)</name>
        <dbReference type="ChEBI" id="CHEBI:29035"/>
    </cofactor>
    <text evidence="6">Probably binds two magnesium or manganese ions per subunit.</text>
</comment>
<evidence type="ECO:0000256" key="1">
    <source>
        <dbReference type="ARBA" id="ARBA00007092"/>
    </source>
</evidence>
<dbReference type="GO" id="GO:0003906">
    <property type="term" value="F:DNA-(apurinic or apyrimidinic site) endonuclease activity"/>
    <property type="evidence" value="ECO:0007669"/>
    <property type="project" value="TreeGrafter"/>
</dbReference>
<evidence type="ECO:0000256" key="6">
    <source>
        <dbReference type="PIRSR" id="PIRSR604808-2"/>
    </source>
</evidence>
<feature type="site" description="Transition state stabilizer" evidence="7">
    <location>
        <position position="142"/>
    </location>
</feature>
<feature type="binding site" evidence="6">
    <location>
        <position position="140"/>
    </location>
    <ligand>
        <name>Mg(2+)</name>
        <dbReference type="ChEBI" id="CHEBI:18420"/>
        <label>1</label>
    </ligand>
</feature>
<keyword evidence="4 6" id="KW-0460">Magnesium</keyword>
<evidence type="ECO:0000256" key="8">
    <source>
        <dbReference type="SAM" id="MobiDB-lite"/>
    </source>
</evidence>
<organism evidence="10 11">
    <name type="scientific">Hypholoma sublateritium (strain FD-334 SS-4)</name>
    <dbReference type="NCBI Taxonomy" id="945553"/>
    <lineage>
        <taxon>Eukaryota</taxon>
        <taxon>Fungi</taxon>
        <taxon>Dikarya</taxon>
        <taxon>Basidiomycota</taxon>
        <taxon>Agaricomycotina</taxon>
        <taxon>Agaricomycetes</taxon>
        <taxon>Agaricomycetidae</taxon>
        <taxon>Agaricales</taxon>
        <taxon>Agaricineae</taxon>
        <taxon>Strophariaceae</taxon>
        <taxon>Hypholoma</taxon>
    </lineage>
</organism>
<feature type="region of interest" description="Disordered" evidence="8">
    <location>
        <begin position="425"/>
        <end position="458"/>
    </location>
</feature>
<protein>
    <recommendedName>
        <fullName evidence="9">Endonuclease/exonuclease/phosphatase domain-containing protein</fullName>
    </recommendedName>
</protein>
<dbReference type="GO" id="GO:0008311">
    <property type="term" value="F:double-stranded DNA 3'-5' DNA exonuclease activity"/>
    <property type="evidence" value="ECO:0007669"/>
    <property type="project" value="TreeGrafter"/>
</dbReference>
<evidence type="ECO:0000256" key="4">
    <source>
        <dbReference type="ARBA" id="ARBA00022842"/>
    </source>
</evidence>
<dbReference type="OMA" id="PERAIMI"/>
<dbReference type="InterPro" id="IPR004808">
    <property type="entry name" value="AP_endonuc_1"/>
</dbReference>
<dbReference type="Proteomes" id="UP000054270">
    <property type="component" value="Unassembled WGS sequence"/>
</dbReference>
<dbReference type="PANTHER" id="PTHR22748:SF6">
    <property type="entry name" value="DNA-(APURINIC OR APYRIMIDINIC SITE) ENDONUCLEASE"/>
    <property type="match status" value="1"/>
</dbReference>
<evidence type="ECO:0000313" key="11">
    <source>
        <dbReference type="Proteomes" id="UP000054270"/>
    </source>
</evidence>
<dbReference type="AlphaFoldDB" id="A0A0D2LID0"/>
<feature type="active site" description="Proton acceptor" evidence="5">
    <location>
        <position position="229"/>
    </location>
</feature>
<accession>A0A0D2LID0</accession>
<feature type="site" description="Important for catalytic activity" evidence="7">
    <location>
        <position position="203"/>
    </location>
</feature>
<feature type="binding site" evidence="6">
    <location>
        <position position="142"/>
    </location>
    <ligand>
        <name>Mg(2+)</name>
        <dbReference type="ChEBI" id="CHEBI:18420"/>
        <label>1</label>
    </ligand>
</feature>
<feature type="active site" evidence="5">
    <location>
        <position position="109"/>
    </location>
</feature>
<dbReference type="CDD" id="cd09076">
    <property type="entry name" value="L1-EN"/>
    <property type="match status" value="1"/>
</dbReference>
<sequence>MRGRFHNGIDKWMHINQIIRNDKIGILCLQETHLTATAATELNDRFSNRMHIITSPNPTHPNANGVTIVVNKNLANSANIITHNLIPGRALMTTIPWHRDKSLTVLNIYAPNNHQENARFWEIINDELRGKPTPDVILGDFNMVEDALDRLPPHCDPTTSVEKLAELMTSLQLVDGWRTANPDTLQYTYSQTIRQGASHSRIDRIYLNKDCTQFTNDWKITTPGIHTDHQMVSVYLTDATLPYIGKGRWVIPTHLLKNKKVMQILTELCYEAEIEMKEIKERTPTNNAQLIFNNLMKNLKATAIDEGYKASNNIDIKIRKLESRRLRKINNPNKTVEARQISNSLLQEKIKTWANIKHQKARDNLAAKYRIESERASSGFWAKTGKDRPPRDTILELLIPESNPPQYERRSDKMANLAKEYHNLLQSKDRNENNNTDVEEALAHPSQYKAFQMEKQQE</sequence>
<evidence type="ECO:0000313" key="10">
    <source>
        <dbReference type="EMBL" id="KJA27412.1"/>
    </source>
</evidence>
<dbReference type="InterPro" id="IPR005135">
    <property type="entry name" value="Endo/exonuclease/phosphatase"/>
</dbReference>
<dbReference type="GO" id="GO:0006284">
    <property type="term" value="P:base-excision repair"/>
    <property type="evidence" value="ECO:0007669"/>
    <property type="project" value="TreeGrafter"/>
</dbReference>
<dbReference type="GO" id="GO:0005634">
    <property type="term" value="C:nucleus"/>
    <property type="evidence" value="ECO:0007669"/>
    <property type="project" value="TreeGrafter"/>
</dbReference>
<feature type="active site" description="Proton donor/acceptor" evidence="5">
    <location>
        <position position="140"/>
    </location>
</feature>
<dbReference type="SUPFAM" id="SSF56219">
    <property type="entry name" value="DNase I-like"/>
    <property type="match status" value="1"/>
</dbReference>
<feature type="site" description="Interaction with DNA substrate" evidence="7">
    <location>
        <position position="229"/>
    </location>
</feature>
<keyword evidence="11" id="KW-1185">Reference proteome</keyword>
<dbReference type="PANTHER" id="PTHR22748">
    <property type="entry name" value="AP ENDONUCLEASE"/>
    <property type="match status" value="1"/>
</dbReference>